<dbReference type="Proteomes" id="UP001220962">
    <property type="component" value="Chromosome"/>
</dbReference>
<dbReference type="RefSeq" id="WP_193745969.1">
    <property type="nucleotide sequence ID" value="NZ_CP118101.1"/>
</dbReference>
<dbReference type="AlphaFoldDB" id="A0AAX3N4R0"/>
<dbReference type="EMBL" id="CP118108">
    <property type="protein sequence ID" value="WDI04060.1"/>
    <property type="molecule type" value="Genomic_DNA"/>
</dbReference>
<evidence type="ECO:0008006" key="5">
    <source>
        <dbReference type="Google" id="ProtNLM"/>
    </source>
</evidence>
<accession>A0AAX3N4R0</accession>
<evidence type="ECO:0000313" key="4">
    <source>
        <dbReference type="Proteomes" id="UP001221519"/>
    </source>
</evidence>
<organism evidence="1 3">
    <name type="scientific">Paenibacillus urinalis</name>
    <dbReference type="NCBI Taxonomy" id="521520"/>
    <lineage>
        <taxon>Bacteria</taxon>
        <taxon>Bacillati</taxon>
        <taxon>Bacillota</taxon>
        <taxon>Bacilli</taxon>
        <taxon>Bacillales</taxon>
        <taxon>Paenibacillaceae</taxon>
        <taxon>Paenibacillus</taxon>
    </lineage>
</organism>
<evidence type="ECO:0000313" key="3">
    <source>
        <dbReference type="Proteomes" id="UP001220962"/>
    </source>
</evidence>
<name>A0AAX3N4R0_9BACL</name>
<keyword evidence="4" id="KW-1185">Reference proteome</keyword>
<protein>
    <recommendedName>
        <fullName evidence="5">Phage metallopeptidase domain-containing protein</fullName>
    </recommendedName>
</protein>
<evidence type="ECO:0000313" key="1">
    <source>
        <dbReference type="EMBL" id="WDH84376.1"/>
    </source>
</evidence>
<evidence type="ECO:0000313" key="2">
    <source>
        <dbReference type="EMBL" id="WDI04060.1"/>
    </source>
</evidence>
<reference evidence="1 4" key="1">
    <citation type="submission" date="2023-02" db="EMBL/GenBank/DDBJ databases">
        <title>Pathogen: clinical or host-associated sample.</title>
        <authorList>
            <person name="Hergert J."/>
            <person name="Casey R."/>
            <person name="Wagner J."/>
            <person name="Young E.L."/>
            <person name="Oakeson K.F."/>
        </authorList>
    </citation>
    <scope>NUCLEOTIDE SEQUENCE</scope>
    <source>
        <strain evidence="2 4">2022CK-00829</strain>
        <strain evidence="1">2022CK-00830</strain>
    </source>
</reference>
<dbReference type="EMBL" id="CP118101">
    <property type="protein sequence ID" value="WDH84376.1"/>
    <property type="molecule type" value="Genomic_DNA"/>
</dbReference>
<dbReference type="Proteomes" id="UP001221519">
    <property type="component" value="Chromosome"/>
</dbReference>
<proteinExistence type="predicted"/>
<sequence>MLNLEKVAINQIVSELLLRSGSSAAVTIETYFPGGRLIGGKYSLNAHCITMYTEVIKQQCQQLFGSNEQVYDYFKVVLAHELGHAADVYLASLSRELDHADEVRGRQIALRIEENAWENGLKWIDDMEPEFISIILEQSLAAYRQDVQYESA</sequence>
<gene>
    <name evidence="1" type="ORF">PUW23_09275</name>
    <name evidence="2" type="ORF">PUW25_08970</name>
</gene>